<reference evidence="5 6" key="1">
    <citation type="submission" date="2018-05" db="EMBL/GenBank/DDBJ databases">
        <title>A metagenomic window into the 2 km-deep terrestrial subsurface aquifer revealed taxonomically and functionally diverse microbial community comprising novel uncultured bacterial lineages.</title>
        <authorList>
            <person name="Kadnikov V.V."/>
            <person name="Mardanov A.V."/>
            <person name="Beletsky A.V."/>
            <person name="Banks D."/>
            <person name="Pimenov N.V."/>
            <person name="Frank Y.A."/>
            <person name="Karnachuk O.V."/>
            <person name="Ravin N.V."/>
        </authorList>
    </citation>
    <scope>NUCLEOTIDE SEQUENCE [LARGE SCALE GENOMIC DNA]</scope>
    <source>
        <strain evidence="5">BY</strain>
    </source>
</reference>
<dbReference type="Pfam" id="PF00905">
    <property type="entry name" value="Transpeptidase"/>
    <property type="match status" value="1"/>
</dbReference>
<dbReference type="InterPro" id="IPR005311">
    <property type="entry name" value="PBP_dimer"/>
</dbReference>
<dbReference type="KEGG" id="schv:BRCON_1610"/>
<evidence type="ECO:0000256" key="3">
    <source>
        <dbReference type="SAM" id="MobiDB-lite"/>
    </source>
</evidence>
<name>A0A2Z4Y5A2_SUMC1</name>
<keyword evidence="5" id="KW-0131">Cell cycle</keyword>
<dbReference type="GO" id="GO:0071555">
    <property type="term" value="P:cell wall organization"/>
    <property type="evidence" value="ECO:0007669"/>
    <property type="project" value="TreeGrafter"/>
</dbReference>
<organism evidence="5 6">
    <name type="scientific">Sumerlaea chitinivorans</name>
    <dbReference type="NCBI Taxonomy" id="2250252"/>
    <lineage>
        <taxon>Bacteria</taxon>
        <taxon>Candidatus Sumerlaeota</taxon>
        <taxon>Candidatus Sumerlaeia</taxon>
        <taxon>Candidatus Sumerlaeales</taxon>
        <taxon>Candidatus Sumerlaeaceae</taxon>
        <taxon>Candidatus Sumerlaea</taxon>
    </lineage>
</organism>
<proteinExistence type="predicted"/>
<feature type="region of interest" description="Disordered" evidence="3">
    <location>
        <begin position="728"/>
        <end position="758"/>
    </location>
</feature>
<dbReference type="Gene3D" id="3.90.1310.10">
    <property type="entry name" value="Penicillin-binding protein 2a (Domain 2)"/>
    <property type="match status" value="1"/>
</dbReference>
<dbReference type="GO" id="GO:0008658">
    <property type="term" value="F:penicillin binding"/>
    <property type="evidence" value="ECO:0007669"/>
    <property type="project" value="InterPro"/>
</dbReference>
<dbReference type="EMBL" id="CP030759">
    <property type="protein sequence ID" value="AXA36387.1"/>
    <property type="molecule type" value="Genomic_DNA"/>
</dbReference>
<dbReference type="InterPro" id="IPR036138">
    <property type="entry name" value="PBP_dimer_sf"/>
</dbReference>
<dbReference type="InterPro" id="IPR050515">
    <property type="entry name" value="Beta-lactam/transpept"/>
</dbReference>
<keyword evidence="2" id="KW-0472">Membrane</keyword>
<dbReference type="GO" id="GO:0051301">
    <property type="term" value="P:cell division"/>
    <property type="evidence" value="ECO:0007669"/>
    <property type="project" value="UniProtKB-KW"/>
</dbReference>
<evidence type="ECO:0000256" key="2">
    <source>
        <dbReference type="ARBA" id="ARBA00023136"/>
    </source>
</evidence>
<dbReference type="InterPro" id="IPR005543">
    <property type="entry name" value="PASTA_dom"/>
</dbReference>
<dbReference type="Pfam" id="PF03717">
    <property type="entry name" value="PBP_dimer"/>
    <property type="match status" value="1"/>
</dbReference>
<evidence type="ECO:0000313" key="6">
    <source>
        <dbReference type="Proteomes" id="UP000262583"/>
    </source>
</evidence>
<dbReference type="PROSITE" id="PS51178">
    <property type="entry name" value="PASTA"/>
    <property type="match status" value="1"/>
</dbReference>
<dbReference type="SUPFAM" id="SSF56519">
    <property type="entry name" value="Penicillin binding protein dimerisation domain"/>
    <property type="match status" value="1"/>
</dbReference>
<protein>
    <submittedName>
        <fullName evidence="5">Cell division protein FtsI [Peptidoglycan synthetase]</fullName>
    </submittedName>
</protein>
<feature type="compositionally biased region" description="Polar residues" evidence="3">
    <location>
        <begin position="808"/>
        <end position="822"/>
    </location>
</feature>
<dbReference type="SUPFAM" id="SSF56601">
    <property type="entry name" value="beta-lactamase/transpeptidase-like"/>
    <property type="match status" value="1"/>
</dbReference>
<dbReference type="CDD" id="cd06575">
    <property type="entry name" value="PASTA_Pbp2x-like_2"/>
    <property type="match status" value="1"/>
</dbReference>
<feature type="region of interest" description="Disordered" evidence="3">
    <location>
        <begin position="771"/>
        <end position="822"/>
    </location>
</feature>
<dbReference type="GO" id="GO:0005886">
    <property type="term" value="C:plasma membrane"/>
    <property type="evidence" value="ECO:0007669"/>
    <property type="project" value="TreeGrafter"/>
</dbReference>
<dbReference type="Gene3D" id="3.30.450.330">
    <property type="match status" value="1"/>
</dbReference>
<evidence type="ECO:0000259" key="4">
    <source>
        <dbReference type="PROSITE" id="PS51178"/>
    </source>
</evidence>
<dbReference type="PANTHER" id="PTHR30627:SF1">
    <property type="entry name" value="PEPTIDOGLYCAN D,D-TRANSPEPTIDASE FTSI"/>
    <property type="match status" value="1"/>
</dbReference>
<dbReference type="PANTHER" id="PTHR30627">
    <property type="entry name" value="PEPTIDOGLYCAN D,D-TRANSPEPTIDASE"/>
    <property type="match status" value="1"/>
</dbReference>
<dbReference type="Gene3D" id="3.40.710.10">
    <property type="entry name" value="DD-peptidase/beta-lactamase superfamily"/>
    <property type="match status" value="1"/>
</dbReference>
<dbReference type="InterPro" id="IPR001460">
    <property type="entry name" value="PCN-bd_Tpept"/>
</dbReference>
<dbReference type="SMART" id="SM00740">
    <property type="entry name" value="PASTA"/>
    <property type="match status" value="1"/>
</dbReference>
<gene>
    <name evidence="5" type="ORF">BRCON_1610</name>
</gene>
<keyword evidence="5" id="KW-0132">Cell division</keyword>
<dbReference type="InterPro" id="IPR012338">
    <property type="entry name" value="Beta-lactam/transpept-like"/>
</dbReference>
<evidence type="ECO:0000313" key="5">
    <source>
        <dbReference type="EMBL" id="AXA36387.1"/>
    </source>
</evidence>
<feature type="compositionally biased region" description="Low complexity" evidence="3">
    <location>
        <begin position="773"/>
        <end position="787"/>
    </location>
</feature>
<feature type="domain" description="PASTA" evidence="4">
    <location>
        <begin position="607"/>
        <end position="666"/>
    </location>
</feature>
<dbReference type="AlphaFoldDB" id="A0A2Z4Y5A2"/>
<dbReference type="SUPFAM" id="SSF54184">
    <property type="entry name" value="Penicillin-binding protein 2x (pbp-2x), c-terminal domain"/>
    <property type="match status" value="1"/>
</dbReference>
<accession>A0A2Z4Y5A2</accession>
<dbReference type="Proteomes" id="UP000262583">
    <property type="component" value="Chromosome"/>
</dbReference>
<evidence type="ECO:0000256" key="1">
    <source>
        <dbReference type="ARBA" id="ARBA00004370"/>
    </source>
</evidence>
<feature type="compositionally biased region" description="Polar residues" evidence="3">
    <location>
        <begin position="728"/>
        <end position="738"/>
    </location>
</feature>
<dbReference type="Pfam" id="PF03793">
    <property type="entry name" value="PASTA"/>
    <property type="match status" value="1"/>
</dbReference>
<sequence length="822" mass="90289">MYYLQVIRYEYYRKKADSQHHTVVKYMPCRGKILDRNLRELATGVLTKSLYVDPSGIHPSVRADLAHDLATALNTDFDTVFHRLSNKSPTPLMRKIEDDAIFQAIAAVREKYRKRMVEPKTPAIQPNAFYFVEETKRIYPRRDLASHVIGYTELDNTGDNKGLAGVERSYDEQLRGKIGVDRVFRNALGANSVMEPVDPEVLESTYGNTVVLTIDEVIQRAAEASLRKYVNMFSADAGVAVVYDVKTGEVLAMANCPTFDLTNVAAATDFTRRNRAITDAIEPGSVMKIFTYASVIEEERIRSLEEMVDCEGGRWTVAGRTVVDSHAIGTVPIRIAFAQSSNVAAAKLAMGRLTPAKFYRHLVSFGFGEKTGIDLPGEATGRLRPLKQWTAQSVASLAYGYELQVTAIQVVAAAAAIMNNGIYMQPHIVREIRNYRGEIISQVLPQKLRRVCSPATTEKMKQLMEAVVREGTGKAAQLAEYRVGGKTGTTIKIDPKTGKYSRGNYIGSFCGVAPLEDPRICIYVWIDNPRGGTYYGGQVAAPVFKEIAEVALKQLKVPVSVPQEETSEDLNVVFDRVRSQYDVQTVAAESERNPLATLLEQTRRNDQVATGSMPDLRGLTMREVHEKLASFDHPVEYRGSGVVVDQSPRPYETIEPGDIVVVEFGSQEEYLRRLAELPESQSAAAGSSPATSLTTAPAVAATLRIARHGKEVPLQVVARVTPSVTATAEQVGAPTSNALVEDPDPRVRSGPAPDVGKSVWAKTLKQSFEASDDLSAAMDDSTFGEETPSPPPTSRPDTLERSVRSAYDLQQVQQESPTGGTD</sequence>
<comment type="subcellular location">
    <subcellularLocation>
        <location evidence="1">Membrane</location>
    </subcellularLocation>
</comment>